<sequence>MKYQTINNKIAEVMFRQKISKQQLSSTTALPNERTYKESAKELRNRVKRTINDFQDLEKRGIKFNYYFEIGSEYCERPMALEKKFKIKGLASDISLSSLLAASDFAKKLKFETVPKRIVCDAYCLPFRNNSLPFIFCYQTLHHFPDPKPIINEIYRVLAPGGYFFFDEEPVKQILNIPLWRRPTCLRPWEKILKYIGILPFISRIGKTEVDHGILEEVFTLKTWQKALQVFEKAEVTIKPFPFGPQSTVSKSDNVNWLKPKLSTYLLVTCWGGGIRALCQKKGYRIKSNIVNPLEKYTCPVCQTNKKNENIPYLNKSIDNKNYLCSLCKTRFPIISGIPIILPIKEMKIYG</sequence>
<evidence type="ECO:0000313" key="2">
    <source>
        <dbReference type="EMBL" id="OGE03114.1"/>
    </source>
</evidence>
<gene>
    <name evidence="2" type="ORF">A2196_04025</name>
</gene>
<dbReference type="SUPFAM" id="SSF53335">
    <property type="entry name" value="S-adenosyl-L-methionine-dependent methyltransferases"/>
    <property type="match status" value="1"/>
</dbReference>
<accession>A0A1F5HG37</accession>
<evidence type="ECO:0000259" key="1">
    <source>
        <dbReference type="Pfam" id="PF08241"/>
    </source>
</evidence>
<evidence type="ECO:0000313" key="3">
    <source>
        <dbReference type="Proteomes" id="UP000176751"/>
    </source>
</evidence>
<proteinExistence type="predicted"/>
<dbReference type="InterPro" id="IPR029063">
    <property type="entry name" value="SAM-dependent_MTases_sf"/>
</dbReference>
<organism evidence="2 3">
    <name type="scientific">Candidatus Curtissbacteria bacterium RIFOXYA1_FULL_41_14</name>
    <dbReference type="NCBI Taxonomy" id="1797737"/>
    <lineage>
        <taxon>Bacteria</taxon>
        <taxon>Candidatus Curtissiibacteriota</taxon>
    </lineage>
</organism>
<dbReference type="Gene3D" id="3.40.50.150">
    <property type="entry name" value="Vaccinia Virus protein VP39"/>
    <property type="match status" value="1"/>
</dbReference>
<dbReference type="AlphaFoldDB" id="A0A1F5HG37"/>
<dbReference type="InterPro" id="IPR013216">
    <property type="entry name" value="Methyltransf_11"/>
</dbReference>
<dbReference type="STRING" id="1797737.A2196_04025"/>
<comment type="caution">
    <text evidence="2">The sequence shown here is derived from an EMBL/GenBank/DDBJ whole genome shotgun (WGS) entry which is preliminary data.</text>
</comment>
<reference evidence="2 3" key="1">
    <citation type="journal article" date="2016" name="Nat. Commun.">
        <title>Thousands of microbial genomes shed light on interconnected biogeochemical processes in an aquifer system.</title>
        <authorList>
            <person name="Anantharaman K."/>
            <person name="Brown C.T."/>
            <person name="Hug L.A."/>
            <person name="Sharon I."/>
            <person name="Castelle C.J."/>
            <person name="Probst A.J."/>
            <person name="Thomas B.C."/>
            <person name="Singh A."/>
            <person name="Wilkins M.J."/>
            <person name="Karaoz U."/>
            <person name="Brodie E.L."/>
            <person name="Williams K.H."/>
            <person name="Hubbard S.S."/>
            <person name="Banfield J.F."/>
        </authorList>
    </citation>
    <scope>NUCLEOTIDE SEQUENCE [LARGE SCALE GENOMIC DNA]</scope>
</reference>
<dbReference type="EMBL" id="MFCA01000004">
    <property type="protein sequence ID" value="OGE03114.1"/>
    <property type="molecule type" value="Genomic_DNA"/>
</dbReference>
<dbReference type="SUPFAM" id="SSF158997">
    <property type="entry name" value="Trm112p-like"/>
    <property type="match status" value="1"/>
</dbReference>
<feature type="domain" description="Methyltransferase type 11" evidence="1">
    <location>
        <begin position="87"/>
        <end position="166"/>
    </location>
</feature>
<name>A0A1F5HG37_9BACT</name>
<dbReference type="GO" id="GO:0008757">
    <property type="term" value="F:S-adenosylmethionine-dependent methyltransferase activity"/>
    <property type="evidence" value="ECO:0007669"/>
    <property type="project" value="InterPro"/>
</dbReference>
<dbReference type="Proteomes" id="UP000176751">
    <property type="component" value="Unassembled WGS sequence"/>
</dbReference>
<protein>
    <recommendedName>
        <fullName evidence="1">Methyltransferase type 11 domain-containing protein</fullName>
    </recommendedName>
</protein>
<dbReference type="CDD" id="cd02440">
    <property type="entry name" value="AdoMet_MTases"/>
    <property type="match status" value="1"/>
</dbReference>
<dbReference type="Pfam" id="PF08241">
    <property type="entry name" value="Methyltransf_11"/>
    <property type="match status" value="1"/>
</dbReference>